<dbReference type="InterPro" id="IPR000086">
    <property type="entry name" value="NUDIX_hydrolase_dom"/>
</dbReference>
<evidence type="ECO:0000256" key="6">
    <source>
        <dbReference type="ARBA" id="ARBA00022842"/>
    </source>
</evidence>
<evidence type="ECO:0000256" key="8">
    <source>
        <dbReference type="ARBA" id="ARBA00023229"/>
    </source>
</evidence>
<accession>A0A1T5AGI9</accession>
<dbReference type="EMBL" id="FUYR01000001">
    <property type="protein sequence ID" value="SKB34084.1"/>
    <property type="molecule type" value="Genomic_DNA"/>
</dbReference>
<dbReference type="OrthoDB" id="9809458at2"/>
<evidence type="ECO:0000256" key="2">
    <source>
        <dbReference type="ARBA" id="ARBA00007579"/>
    </source>
</evidence>
<organism evidence="14 15">
    <name type="scientific">Daejeonella lutea</name>
    <dbReference type="NCBI Taxonomy" id="572036"/>
    <lineage>
        <taxon>Bacteria</taxon>
        <taxon>Pseudomonadati</taxon>
        <taxon>Bacteroidota</taxon>
        <taxon>Sphingobacteriia</taxon>
        <taxon>Sphingobacteriales</taxon>
        <taxon>Sphingobacteriaceae</taxon>
        <taxon>Daejeonella</taxon>
    </lineage>
</organism>
<dbReference type="InterPro" id="IPR056375">
    <property type="entry name" value="Idi_bact"/>
</dbReference>
<dbReference type="RefSeq" id="WP_079701259.1">
    <property type="nucleotide sequence ID" value="NZ_FUYR01000001.1"/>
</dbReference>
<dbReference type="SUPFAM" id="SSF55811">
    <property type="entry name" value="Nudix"/>
    <property type="match status" value="1"/>
</dbReference>
<evidence type="ECO:0000256" key="7">
    <source>
        <dbReference type="ARBA" id="ARBA00023211"/>
    </source>
</evidence>
<dbReference type="CDD" id="cd02885">
    <property type="entry name" value="NUDIX_IPP_Isomerase"/>
    <property type="match status" value="1"/>
</dbReference>
<keyword evidence="12" id="KW-0812">Transmembrane</keyword>
<evidence type="ECO:0000259" key="13">
    <source>
        <dbReference type="PROSITE" id="PS51462"/>
    </source>
</evidence>
<feature type="active site" evidence="11">
    <location>
        <position position="71"/>
    </location>
</feature>
<feature type="transmembrane region" description="Helical" evidence="12">
    <location>
        <begin position="34"/>
        <end position="52"/>
    </location>
</feature>
<dbReference type="Proteomes" id="UP000189981">
    <property type="component" value="Unassembled WGS sequence"/>
</dbReference>
<reference evidence="15" key="1">
    <citation type="submission" date="2017-02" db="EMBL/GenBank/DDBJ databases">
        <authorList>
            <person name="Varghese N."/>
            <person name="Submissions S."/>
        </authorList>
    </citation>
    <scope>NUCLEOTIDE SEQUENCE [LARGE SCALE GENOMIC DNA]</scope>
    <source>
        <strain evidence="15">DSM 22385</strain>
    </source>
</reference>
<keyword evidence="12" id="KW-1133">Transmembrane helix</keyword>
<dbReference type="STRING" id="572036.SAMN05661099_0701"/>
<evidence type="ECO:0000256" key="9">
    <source>
        <dbReference type="ARBA" id="ARBA00023235"/>
    </source>
</evidence>
<keyword evidence="8" id="KW-0414">Isoprene biosynthesis</keyword>
<evidence type="ECO:0000313" key="14">
    <source>
        <dbReference type="EMBL" id="SKB34084.1"/>
    </source>
</evidence>
<keyword evidence="12" id="KW-0472">Membrane</keyword>
<dbReference type="NCBIfam" id="TIGR02150">
    <property type="entry name" value="IPP_isom_1"/>
    <property type="match status" value="1"/>
</dbReference>
<dbReference type="AlphaFoldDB" id="A0A1T5AGI9"/>
<keyword evidence="4" id="KW-0963">Cytoplasm</keyword>
<protein>
    <recommendedName>
        <fullName evidence="3 10">Isopentenyl-diphosphate delta-isomerase</fullName>
        <ecNumber evidence="3 10">5.3.3.2</ecNumber>
    </recommendedName>
</protein>
<proteinExistence type="inferred from homology"/>
<dbReference type="InterPro" id="IPR011876">
    <property type="entry name" value="IsopentenylPP_isomerase_typ1"/>
</dbReference>
<sequence length="178" mass="20624">MNTHDNDDELLVLVDENDVEIGVLDKTSVHKTGVLHRAFSVFIFNSMGFLMLQRRALQKYHSPGLWSNTCCSHPRKGEDIKSAGTRRIAEEMGLKCPLNFAFSFTYRAELENGLIEHEFDHVYFGFTDKIPKPNPDEVMDWKLISMRELQKDILAHPDNYTEWLKICLAKVVEHLDEK</sequence>
<dbReference type="PIRSF" id="PIRSF018427">
    <property type="entry name" value="Isopntndiph_ism"/>
    <property type="match status" value="1"/>
</dbReference>
<dbReference type="UniPathway" id="UPA00059">
    <property type="reaction ID" value="UER00104"/>
</dbReference>
<evidence type="ECO:0000256" key="1">
    <source>
        <dbReference type="ARBA" id="ARBA00004826"/>
    </source>
</evidence>
<evidence type="ECO:0000256" key="11">
    <source>
        <dbReference type="PIRSR" id="PIRSR018427-1"/>
    </source>
</evidence>
<evidence type="ECO:0000256" key="3">
    <source>
        <dbReference type="ARBA" id="ARBA00012057"/>
    </source>
</evidence>
<dbReference type="GO" id="GO:0050992">
    <property type="term" value="P:dimethylallyl diphosphate biosynthetic process"/>
    <property type="evidence" value="ECO:0007669"/>
    <property type="project" value="UniProtKB-UniPathway"/>
</dbReference>
<dbReference type="GO" id="GO:0046872">
    <property type="term" value="F:metal ion binding"/>
    <property type="evidence" value="ECO:0007669"/>
    <property type="project" value="UniProtKB-KW"/>
</dbReference>
<name>A0A1T5AGI9_9SPHI</name>
<keyword evidence="15" id="KW-1185">Reference proteome</keyword>
<dbReference type="EC" id="5.3.3.2" evidence="3 10"/>
<evidence type="ECO:0000256" key="12">
    <source>
        <dbReference type="SAM" id="Phobius"/>
    </source>
</evidence>
<dbReference type="HAMAP" id="MF_00202">
    <property type="entry name" value="Idi"/>
    <property type="match status" value="1"/>
</dbReference>
<dbReference type="InterPro" id="IPR015797">
    <property type="entry name" value="NUDIX_hydrolase-like_dom_sf"/>
</dbReference>
<keyword evidence="9 14" id="KW-0413">Isomerase</keyword>
<gene>
    <name evidence="14" type="ORF">SAMN05661099_0701</name>
</gene>
<feature type="active site" evidence="11">
    <location>
        <position position="118"/>
    </location>
</feature>
<dbReference type="NCBIfam" id="NF002995">
    <property type="entry name" value="PRK03759.1"/>
    <property type="match status" value="1"/>
</dbReference>
<dbReference type="PANTHER" id="PTHR10885:SF0">
    <property type="entry name" value="ISOPENTENYL-DIPHOSPHATE DELTA-ISOMERASE"/>
    <property type="match status" value="1"/>
</dbReference>
<dbReference type="GO" id="GO:0005737">
    <property type="term" value="C:cytoplasm"/>
    <property type="evidence" value="ECO:0007669"/>
    <property type="project" value="TreeGrafter"/>
</dbReference>
<dbReference type="GO" id="GO:0004452">
    <property type="term" value="F:isopentenyl-diphosphate delta-isomerase activity"/>
    <property type="evidence" value="ECO:0007669"/>
    <property type="project" value="UniProtKB-UniRule"/>
</dbReference>
<feature type="domain" description="Nudix hydrolase" evidence="13">
    <location>
        <begin position="34"/>
        <end position="166"/>
    </location>
</feature>
<dbReference type="PROSITE" id="PS51462">
    <property type="entry name" value="NUDIX"/>
    <property type="match status" value="1"/>
</dbReference>
<evidence type="ECO:0000256" key="4">
    <source>
        <dbReference type="ARBA" id="ARBA00022490"/>
    </source>
</evidence>
<comment type="pathway">
    <text evidence="1">Isoprenoid biosynthesis; dimethylallyl diphosphate biosynthesis; dimethylallyl diphosphate from isopentenyl diphosphate: step 1/1.</text>
</comment>
<evidence type="ECO:0000256" key="10">
    <source>
        <dbReference type="NCBIfam" id="TIGR02150"/>
    </source>
</evidence>
<dbReference type="GO" id="GO:0009240">
    <property type="term" value="P:isopentenyl diphosphate biosynthetic process"/>
    <property type="evidence" value="ECO:0007669"/>
    <property type="project" value="TreeGrafter"/>
</dbReference>
<evidence type="ECO:0000313" key="15">
    <source>
        <dbReference type="Proteomes" id="UP000189981"/>
    </source>
</evidence>
<evidence type="ECO:0000256" key="5">
    <source>
        <dbReference type="ARBA" id="ARBA00022723"/>
    </source>
</evidence>
<keyword evidence="6" id="KW-0460">Magnesium</keyword>
<dbReference type="Pfam" id="PF00293">
    <property type="entry name" value="NUDIX"/>
    <property type="match status" value="1"/>
</dbReference>
<dbReference type="PANTHER" id="PTHR10885">
    <property type="entry name" value="ISOPENTENYL-DIPHOSPHATE DELTA-ISOMERASE"/>
    <property type="match status" value="1"/>
</dbReference>
<dbReference type="Gene3D" id="3.90.79.10">
    <property type="entry name" value="Nucleoside Triphosphate Pyrophosphohydrolase"/>
    <property type="match status" value="1"/>
</dbReference>
<keyword evidence="5" id="KW-0479">Metal-binding</keyword>
<comment type="similarity">
    <text evidence="2">Belongs to the IPP isomerase type 1 family.</text>
</comment>
<keyword evidence="7" id="KW-0464">Manganese</keyword>